<sequence length="554" mass="60800">MRSFQPGGTTPVKRGILLFAIVVLVIYVSCPLKKMAPAKTFQLLEINIISAQDLEPVSKKMKTYATAWLHPNRKLSSCVDAEGNNSPTWNDKFVFKVEEEFLRRDTSAVMIEIYAKQWLRDTLVGTVRVLVGNLIPSTPTRTLGHHHFGMRFVALQIRRPSGRPQGILNIGVALLDSSMRSMPLYRQLSASAVGYRDLMDDPPALQQPHKYDKQNHENGNGKNENGNNQTSNVKPFLRRSKSERSEHIFDHFTPSSSMIAIPLKAEAKESSILSITECVVPFKGMQKTGKASSVISGAELREKPRQKGKKSGKAGSVLSDSILSKESSVRKIETSLKTKDNAIEESNNENPGTDESGDKTTNKVVDENSGTKAKVVNNADSPKEKPPVATIGKPVGKYNGSDYGAPKGPLPQGKYVIGAPVKKGNSMWSDSEVGPSPSEVAAVMAEKKYPLEDNQSSVLDGWSLDESVEGLRSKLERWRMELPPLYDRGFSTSSYKSSGPHPRRRNNNGSGLLSCFGNIFGYECQCICGKPPGKRSRGGKFQSPSTITPGRSFL</sequence>
<dbReference type="Gene3D" id="2.60.40.150">
    <property type="entry name" value="C2 domain"/>
    <property type="match status" value="1"/>
</dbReference>
<accession>A0AAW2RA28</accession>
<dbReference type="CDD" id="cd04051">
    <property type="entry name" value="C2_SRC2_like"/>
    <property type="match status" value="1"/>
</dbReference>
<dbReference type="InterPro" id="IPR044750">
    <property type="entry name" value="C2_SRC2/BAP"/>
</dbReference>
<feature type="compositionally biased region" description="Polar residues" evidence="1">
    <location>
        <begin position="542"/>
        <end position="554"/>
    </location>
</feature>
<feature type="region of interest" description="Disordered" evidence="1">
    <location>
        <begin position="333"/>
        <end position="412"/>
    </location>
</feature>
<dbReference type="SMART" id="SM00239">
    <property type="entry name" value="C2"/>
    <property type="match status" value="1"/>
</dbReference>
<feature type="compositionally biased region" description="Polar residues" evidence="1">
    <location>
        <begin position="344"/>
        <end position="353"/>
    </location>
</feature>
<evidence type="ECO:0000256" key="2">
    <source>
        <dbReference type="SAM" id="Phobius"/>
    </source>
</evidence>
<evidence type="ECO:0000313" key="4">
    <source>
        <dbReference type="EMBL" id="KAL0376829.1"/>
    </source>
</evidence>
<dbReference type="SUPFAM" id="SSF49562">
    <property type="entry name" value="C2 domain (Calcium/lipid-binding domain, CaLB)"/>
    <property type="match status" value="1"/>
</dbReference>
<dbReference type="GO" id="GO:0006952">
    <property type="term" value="P:defense response"/>
    <property type="evidence" value="ECO:0007669"/>
    <property type="project" value="InterPro"/>
</dbReference>
<comment type="caution">
    <text evidence="4">The sequence shown here is derived from an EMBL/GenBank/DDBJ whole genome shotgun (WGS) entry which is preliminary data.</text>
</comment>
<keyword evidence="2" id="KW-0472">Membrane</keyword>
<feature type="region of interest" description="Disordered" evidence="1">
    <location>
        <begin position="532"/>
        <end position="554"/>
    </location>
</feature>
<feature type="compositionally biased region" description="Basic and acidic residues" evidence="1">
    <location>
        <begin position="356"/>
        <end position="366"/>
    </location>
</feature>
<reference evidence="4" key="1">
    <citation type="submission" date="2020-06" db="EMBL/GenBank/DDBJ databases">
        <authorList>
            <person name="Li T."/>
            <person name="Hu X."/>
            <person name="Zhang T."/>
            <person name="Song X."/>
            <person name="Zhang H."/>
            <person name="Dai N."/>
            <person name="Sheng W."/>
            <person name="Hou X."/>
            <person name="Wei L."/>
        </authorList>
    </citation>
    <scope>NUCLEOTIDE SEQUENCE</scope>
    <source>
        <strain evidence="4">KEN8</strain>
        <tissue evidence="4">Leaf</tissue>
    </source>
</reference>
<dbReference type="InterPro" id="IPR035892">
    <property type="entry name" value="C2_domain_sf"/>
</dbReference>
<proteinExistence type="predicted"/>
<name>A0AAW2RA28_9LAMI</name>
<evidence type="ECO:0000259" key="3">
    <source>
        <dbReference type="PROSITE" id="PS50004"/>
    </source>
</evidence>
<dbReference type="AlphaFoldDB" id="A0AAW2RA28"/>
<keyword evidence="2" id="KW-0812">Transmembrane</keyword>
<feature type="transmembrane region" description="Helical" evidence="2">
    <location>
        <begin position="12"/>
        <end position="29"/>
    </location>
</feature>
<protein>
    <recommendedName>
        <fullName evidence="3">C2 domain-containing protein</fullName>
    </recommendedName>
</protein>
<organism evidence="4">
    <name type="scientific">Sesamum calycinum</name>
    <dbReference type="NCBI Taxonomy" id="2727403"/>
    <lineage>
        <taxon>Eukaryota</taxon>
        <taxon>Viridiplantae</taxon>
        <taxon>Streptophyta</taxon>
        <taxon>Embryophyta</taxon>
        <taxon>Tracheophyta</taxon>
        <taxon>Spermatophyta</taxon>
        <taxon>Magnoliopsida</taxon>
        <taxon>eudicotyledons</taxon>
        <taxon>Gunneridae</taxon>
        <taxon>Pentapetalae</taxon>
        <taxon>asterids</taxon>
        <taxon>lamiids</taxon>
        <taxon>Lamiales</taxon>
        <taxon>Pedaliaceae</taxon>
        <taxon>Sesamum</taxon>
    </lineage>
</organism>
<dbReference type="Pfam" id="PF00168">
    <property type="entry name" value="C2"/>
    <property type="match status" value="1"/>
</dbReference>
<feature type="compositionally biased region" description="Basic and acidic residues" evidence="1">
    <location>
        <begin position="333"/>
        <end position="342"/>
    </location>
</feature>
<dbReference type="EMBL" id="JACGWM010000004">
    <property type="protein sequence ID" value="KAL0376829.1"/>
    <property type="molecule type" value="Genomic_DNA"/>
</dbReference>
<dbReference type="PROSITE" id="PS50004">
    <property type="entry name" value="C2"/>
    <property type="match status" value="1"/>
</dbReference>
<evidence type="ECO:0000256" key="1">
    <source>
        <dbReference type="SAM" id="MobiDB-lite"/>
    </source>
</evidence>
<reference evidence="4" key="2">
    <citation type="journal article" date="2024" name="Plant">
        <title>Genomic evolution and insights into agronomic trait innovations of Sesamum species.</title>
        <authorList>
            <person name="Miao H."/>
            <person name="Wang L."/>
            <person name="Qu L."/>
            <person name="Liu H."/>
            <person name="Sun Y."/>
            <person name="Le M."/>
            <person name="Wang Q."/>
            <person name="Wei S."/>
            <person name="Zheng Y."/>
            <person name="Lin W."/>
            <person name="Duan Y."/>
            <person name="Cao H."/>
            <person name="Xiong S."/>
            <person name="Wang X."/>
            <person name="Wei L."/>
            <person name="Li C."/>
            <person name="Ma Q."/>
            <person name="Ju M."/>
            <person name="Zhao R."/>
            <person name="Li G."/>
            <person name="Mu C."/>
            <person name="Tian Q."/>
            <person name="Mei H."/>
            <person name="Zhang T."/>
            <person name="Gao T."/>
            <person name="Zhang H."/>
        </authorList>
    </citation>
    <scope>NUCLEOTIDE SEQUENCE</scope>
    <source>
        <strain evidence="4">KEN8</strain>
    </source>
</reference>
<gene>
    <name evidence="4" type="ORF">Scaly_0800500</name>
</gene>
<feature type="compositionally biased region" description="Low complexity" evidence="1">
    <location>
        <begin position="217"/>
        <end position="229"/>
    </location>
</feature>
<dbReference type="PANTHER" id="PTHR32246:SF143">
    <property type="entry name" value="CALCIUM-DEPENDENT LIPID-BINDING (CALB DOMAIN) FAMILY PROTEIN"/>
    <property type="match status" value="1"/>
</dbReference>
<dbReference type="InterPro" id="IPR000008">
    <property type="entry name" value="C2_dom"/>
</dbReference>
<dbReference type="PANTHER" id="PTHR32246">
    <property type="entry name" value="INGRESSION PROTEIN FIC1"/>
    <property type="match status" value="1"/>
</dbReference>
<feature type="region of interest" description="Disordered" evidence="1">
    <location>
        <begin position="199"/>
        <end position="234"/>
    </location>
</feature>
<feature type="domain" description="C2" evidence="3">
    <location>
        <begin position="22"/>
        <end position="145"/>
    </location>
</feature>
<keyword evidence="2" id="KW-1133">Transmembrane helix</keyword>
<feature type="region of interest" description="Disordered" evidence="1">
    <location>
        <begin position="286"/>
        <end position="319"/>
    </location>
</feature>